<keyword evidence="4" id="KW-0804">Transcription</keyword>
<evidence type="ECO:0000256" key="2">
    <source>
        <dbReference type="ARBA" id="ARBA00007530"/>
    </source>
</evidence>
<accession>A0A4Y7LC42</accession>
<feature type="compositionally biased region" description="Low complexity" evidence="6">
    <location>
        <begin position="103"/>
        <end position="122"/>
    </location>
</feature>
<feature type="compositionally biased region" description="Low complexity" evidence="6">
    <location>
        <begin position="329"/>
        <end position="356"/>
    </location>
</feature>
<dbReference type="OMA" id="HPRPYHA"/>
<dbReference type="InterPro" id="IPR037794">
    <property type="entry name" value="TAF12"/>
</dbReference>
<dbReference type="OrthoDB" id="2193432at2759"/>
<feature type="compositionally biased region" description="Low complexity" evidence="6">
    <location>
        <begin position="1"/>
        <end position="17"/>
    </location>
</feature>
<evidence type="ECO:0000256" key="5">
    <source>
        <dbReference type="ARBA" id="ARBA00023242"/>
    </source>
</evidence>
<organism evidence="8 9">
    <name type="scientific">Papaver somniferum</name>
    <name type="common">Opium poppy</name>
    <dbReference type="NCBI Taxonomy" id="3469"/>
    <lineage>
        <taxon>Eukaryota</taxon>
        <taxon>Viridiplantae</taxon>
        <taxon>Streptophyta</taxon>
        <taxon>Embryophyta</taxon>
        <taxon>Tracheophyta</taxon>
        <taxon>Spermatophyta</taxon>
        <taxon>Magnoliopsida</taxon>
        <taxon>Ranunculales</taxon>
        <taxon>Papaveraceae</taxon>
        <taxon>Papaveroideae</taxon>
        <taxon>Papaver</taxon>
    </lineage>
</organism>
<dbReference type="GO" id="GO:0051123">
    <property type="term" value="P:RNA polymerase II preinitiation complex assembly"/>
    <property type="evidence" value="ECO:0007669"/>
    <property type="project" value="TreeGrafter"/>
</dbReference>
<dbReference type="PANTHER" id="PTHR12264">
    <property type="entry name" value="TRANSCRIPTION INITIATION FACTOR TFIID SUBUNIT 12"/>
    <property type="match status" value="1"/>
</dbReference>
<dbReference type="GO" id="GO:0046982">
    <property type="term" value="F:protein heterodimerization activity"/>
    <property type="evidence" value="ECO:0007669"/>
    <property type="project" value="InterPro"/>
</dbReference>
<keyword evidence="5" id="KW-0539">Nucleus</keyword>
<evidence type="ECO:0000259" key="7">
    <source>
        <dbReference type="Pfam" id="PF03847"/>
    </source>
</evidence>
<evidence type="ECO:0000256" key="4">
    <source>
        <dbReference type="ARBA" id="ARBA00023163"/>
    </source>
</evidence>
<dbReference type="GO" id="GO:0000124">
    <property type="term" value="C:SAGA complex"/>
    <property type="evidence" value="ECO:0007669"/>
    <property type="project" value="InterPro"/>
</dbReference>
<evidence type="ECO:0000256" key="3">
    <source>
        <dbReference type="ARBA" id="ARBA00023015"/>
    </source>
</evidence>
<name>A0A4Y7LC42_PAPSO</name>
<sequence>MDSKETQPPLSTASQPPQSTPSQPPQPPPQQSQHPPQQSNIPQPTLTQTPEIPQNPNPNNNPQIQSSTNPLHHQQQPIHNHQSQIRAPPMNNRIRPPPPQQQQPPQSLSTSHFPSTTSTPIPNTVTSTPHLQRGGVAIGVPAHPSRPPTPSSQQQPSHFSSFGPSSYTTQFSRNPVNIPETLIPNQMKSVHPGIQNIGMMGSISSGSIMRPPGGSISHLQNRDAVSTQSSMRPPVSATNQSLAATQKYQSHEQPHVLQRVTTTSAPSPAAPAGMQPHVTQQWMSSTGPGRPMHSPTLTSPPYRQQMRPQTLSQRSHIPQQHPHSYSTVSHQMPSAPQQQQQSQPQQLQPSQPNQSQEHYNHQFPPTRIQQQPSPHPALASRGLAPGSLKTSTTPPSGVNNSPFSQDPGETSNQILSKRSIHELMTQIDPSEKVDPEVEDILVDIAEDFVESVTTFACSLAKHRKSNVLEAKDILLHLERNWNMSLPGFGGDEIKNYKKPYTNEIHRERLAAIKKSMVLSEAAAHVKNSVGAATGAAKGHTAKAAPAP</sequence>
<feature type="region of interest" description="Disordered" evidence="6">
    <location>
        <begin position="1"/>
        <end position="173"/>
    </location>
</feature>
<gene>
    <name evidence="8" type="ORF">C5167_045003</name>
</gene>
<feature type="compositionally biased region" description="Polar residues" evidence="6">
    <location>
        <begin position="388"/>
        <end position="412"/>
    </location>
</feature>
<proteinExistence type="inferred from homology"/>
<dbReference type="Proteomes" id="UP000316621">
    <property type="component" value="Chromosome 11"/>
</dbReference>
<dbReference type="Gramene" id="RZC82220">
    <property type="protein sequence ID" value="RZC82220"/>
    <property type="gene ID" value="C5167_045003"/>
</dbReference>
<feature type="compositionally biased region" description="Polar residues" evidence="6">
    <location>
        <begin position="295"/>
        <end position="328"/>
    </location>
</feature>
<comment type="similarity">
    <text evidence="2">Belongs to the TAF12 family.</text>
</comment>
<keyword evidence="9" id="KW-1185">Reference proteome</keyword>
<dbReference type="GO" id="GO:0005669">
    <property type="term" value="C:transcription factor TFIID complex"/>
    <property type="evidence" value="ECO:0007669"/>
    <property type="project" value="InterPro"/>
</dbReference>
<dbReference type="PANTHER" id="PTHR12264:SF21">
    <property type="entry name" value="TRANSCRIPTION INITIATION FACTOR TFIID SUBUNIT 12"/>
    <property type="match status" value="1"/>
</dbReference>
<evidence type="ECO:0000256" key="1">
    <source>
        <dbReference type="ARBA" id="ARBA00004123"/>
    </source>
</evidence>
<dbReference type="FunFam" id="1.10.20.10:FF:000011">
    <property type="entry name" value="Transcription initiation factor TFIID subunit 12"/>
    <property type="match status" value="1"/>
</dbReference>
<dbReference type="GO" id="GO:0003677">
    <property type="term" value="F:DNA binding"/>
    <property type="evidence" value="ECO:0007669"/>
    <property type="project" value="TreeGrafter"/>
</dbReference>
<comment type="subcellular location">
    <subcellularLocation>
        <location evidence="1">Nucleus</location>
    </subcellularLocation>
</comment>
<feature type="domain" description="Transcription initiation factor TFIID subunit 12" evidence="7">
    <location>
        <begin position="416"/>
        <end position="483"/>
    </location>
</feature>
<dbReference type="InterPro" id="IPR003228">
    <property type="entry name" value="TFIID_TAF12_dom"/>
</dbReference>
<dbReference type="STRING" id="3469.A0A4Y7LC42"/>
<feature type="compositionally biased region" description="Pro residues" evidence="6">
    <location>
        <begin position="18"/>
        <end position="30"/>
    </location>
</feature>
<feature type="compositionally biased region" description="Low complexity" evidence="6">
    <location>
        <begin position="31"/>
        <end position="70"/>
    </location>
</feature>
<dbReference type="Pfam" id="PF03847">
    <property type="entry name" value="TFIID_20kDa"/>
    <property type="match status" value="1"/>
</dbReference>
<dbReference type="AlphaFoldDB" id="A0A4Y7LC42"/>
<feature type="compositionally biased region" description="Polar residues" evidence="6">
    <location>
        <begin position="277"/>
        <end position="287"/>
    </location>
</feature>
<evidence type="ECO:0000313" key="9">
    <source>
        <dbReference type="Proteomes" id="UP000316621"/>
    </source>
</evidence>
<feature type="region of interest" description="Disordered" evidence="6">
    <location>
        <begin position="210"/>
        <end position="412"/>
    </location>
</feature>
<feature type="compositionally biased region" description="Polar residues" evidence="6">
    <location>
        <begin position="223"/>
        <end position="248"/>
    </location>
</feature>
<dbReference type="EMBL" id="CM010725">
    <property type="protein sequence ID" value="RZC82220.1"/>
    <property type="molecule type" value="Genomic_DNA"/>
</dbReference>
<feature type="compositionally biased region" description="Low complexity" evidence="6">
    <location>
        <begin position="151"/>
        <end position="166"/>
    </location>
</feature>
<keyword evidence="3" id="KW-0805">Transcription regulation</keyword>
<dbReference type="SUPFAM" id="SSF47113">
    <property type="entry name" value="Histone-fold"/>
    <property type="match status" value="1"/>
</dbReference>
<protein>
    <recommendedName>
        <fullName evidence="7">Transcription initiation factor TFIID subunit 12 domain-containing protein</fullName>
    </recommendedName>
</protein>
<reference evidence="8 9" key="1">
    <citation type="journal article" date="2018" name="Science">
        <title>The opium poppy genome and morphinan production.</title>
        <authorList>
            <person name="Guo L."/>
            <person name="Winzer T."/>
            <person name="Yang X."/>
            <person name="Li Y."/>
            <person name="Ning Z."/>
            <person name="He Z."/>
            <person name="Teodor R."/>
            <person name="Lu Y."/>
            <person name="Bowser T.A."/>
            <person name="Graham I.A."/>
            <person name="Ye K."/>
        </authorList>
    </citation>
    <scope>NUCLEOTIDE SEQUENCE [LARGE SCALE GENOMIC DNA]</scope>
    <source>
        <strain evidence="9">cv. HN1</strain>
        <tissue evidence="8">Leaves</tissue>
    </source>
</reference>
<dbReference type="GO" id="GO:0017025">
    <property type="term" value="F:TBP-class protein binding"/>
    <property type="evidence" value="ECO:0007669"/>
    <property type="project" value="TreeGrafter"/>
</dbReference>
<dbReference type="Gene3D" id="1.10.20.10">
    <property type="entry name" value="Histone, subunit A"/>
    <property type="match status" value="1"/>
</dbReference>
<evidence type="ECO:0000256" key="6">
    <source>
        <dbReference type="SAM" id="MobiDB-lite"/>
    </source>
</evidence>
<evidence type="ECO:0000313" key="8">
    <source>
        <dbReference type="EMBL" id="RZC82220.1"/>
    </source>
</evidence>
<dbReference type="InterPro" id="IPR009072">
    <property type="entry name" value="Histone-fold"/>
</dbReference>
<dbReference type="CDD" id="cd07981">
    <property type="entry name" value="HFD_TAF12"/>
    <property type="match status" value="1"/>
</dbReference>
<feature type="compositionally biased region" description="Polar residues" evidence="6">
    <location>
        <begin position="71"/>
        <end position="85"/>
    </location>
</feature>
<feature type="compositionally biased region" description="Low complexity" evidence="6">
    <location>
        <begin position="261"/>
        <end position="272"/>
    </location>
</feature>